<keyword evidence="5" id="KW-1185">Reference proteome</keyword>
<accession>C4YJX8</accession>
<evidence type="ECO:0000256" key="2">
    <source>
        <dbReference type="ARBA" id="ARBA00023445"/>
    </source>
</evidence>
<dbReference type="Proteomes" id="UP000001429">
    <property type="component" value="Chromosome 2"/>
</dbReference>
<dbReference type="PANTHER" id="PTHR10366:SF564">
    <property type="entry name" value="STEROL-4-ALPHA-CARBOXYLATE 3-DEHYDROGENASE, DECARBOXYLATING"/>
    <property type="match status" value="1"/>
</dbReference>
<dbReference type="EMBL" id="CH672354">
    <property type="protein sequence ID" value="EEQ47207.1"/>
    <property type="molecule type" value="Genomic_DNA"/>
</dbReference>
<dbReference type="Gene3D" id="3.40.50.720">
    <property type="entry name" value="NAD(P)-binding Rossmann-like Domain"/>
    <property type="match status" value="1"/>
</dbReference>
<evidence type="ECO:0000259" key="3">
    <source>
        <dbReference type="Pfam" id="PF01370"/>
    </source>
</evidence>
<dbReference type="InterPro" id="IPR036291">
    <property type="entry name" value="NAD(P)-bd_dom_sf"/>
</dbReference>
<dbReference type="InterPro" id="IPR050425">
    <property type="entry name" value="NAD(P)_dehydrat-like"/>
</dbReference>
<sequence>MTDKTNFPTTVFVSGASGFIAQELIKQLIIKGYNVIGSVRSTTKGESIKSNLTSSSTTQSLNSDLFNYTIIKDISSPGAFDNVLKQYPEIEIFLHTASPFHFKAGNIEQELLIPAINGTKNALLAIKQFGHKIKHVVITSSVVAVGKFGKFPRTSTGSTSLSSSVVVVADENSWNPITWEMSLKNPFYGYFGSKTFAEKEVWKFLQIENPKFNITTINPGMVLGPQAFPINNHNGIGGGAGGGGGTNNLELNTSSQEIVRLLNLSTVDDVNKVKISTKVENTFIDVRDVAKAHIIAFEKPQQTKNKRLLLIEDIYNEQTLLNIINNNFPQLNLPKGEPITGQIDESKLNNTWNTTQTKTIFGDKYIGIEKSVIDSVNQILEAKNEGNPQCKL</sequence>
<dbReference type="HOGENOM" id="CLU_007383_9_2_1"/>
<proteinExistence type="inferred from homology"/>
<feature type="domain" description="NAD-dependent epimerase/dehydratase" evidence="3">
    <location>
        <begin position="11"/>
        <end position="156"/>
    </location>
</feature>
<dbReference type="PANTHER" id="PTHR10366">
    <property type="entry name" value="NAD DEPENDENT EPIMERASE/DEHYDRATASE"/>
    <property type="match status" value="1"/>
</dbReference>
<dbReference type="VEuPathDB" id="FungiDB:CAWG_05770"/>
<dbReference type="PaxDb" id="5476-C4YJX8"/>
<reference evidence="4 5" key="1">
    <citation type="journal article" date="2009" name="Nature">
        <title>Evolution of pathogenicity and sexual reproduction in eight Candida genomes.</title>
        <authorList>
            <person name="Butler G."/>
            <person name="Rasmussen M.D."/>
            <person name="Lin M.F."/>
            <person name="Santos M.A."/>
            <person name="Sakthikumar S."/>
            <person name="Munro C.A."/>
            <person name="Rheinbay E."/>
            <person name="Grabherr M."/>
            <person name="Forche A."/>
            <person name="Reedy J.L."/>
            <person name="Agrafioti I."/>
            <person name="Arnaud M.B."/>
            <person name="Bates S."/>
            <person name="Brown A.J."/>
            <person name="Brunke S."/>
            <person name="Costanzo M.C."/>
            <person name="Fitzpatrick D.A."/>
            <person name="de Groot P.W."/>
            <person name="Harris D."/>
            <person name="Hoyer L.L."/>
            <person name="Hube B."/>
            <person name="Klis F.M."/>
            <person name="Kodira C."/>
            <person name="Lennard N."/>
            <person name="Logue M.E."/>
            <person name="Martin R."/>
            <person name="Neiman A.M."/>
            <person name="Nikolaou E."/>
            <person name="Quail M.A."/>
            <person name="Quinn J."/>
            <person name="Santos M.C."/>
            <person name="Schmitzberger F.F."/>
            <person name="Sherlock G."/>
            <person name="Shah P."/>
            <person name="Silverstein K.A."/>
            <person name="Skrzypek M.S."/>
            <person name="Soll D."/>
            <person name="Staggs R."/>
            <person name="Stansfield I."/>
            <person name="Stumpf M.P."/>
            <person name="Sudbery P.E."/>
            <person name="Srikantha T."/>
            <person name="Zeng Q."/>
            <person name="Berman J."/>
            <person name="Berriman M."/>
            <person name="Heitman J."/>
            <person name="Gow N.A."/>
            <person name="Lorenz M.C."/>
            <person name="Birren B.W."/>
            <person name="Kellis M."/>
            <person name="Cuomo C.A."/>
        </authorList>
    </citation>
    <scope>NUCLEOTIDE SEQUENCE [LARGE SCALE GENOMIC DNA]</scope>
    <source>
        <strain evidence="4 5">WO-1</strain>
    </source>
</reference>
<evidence type="ECO:0000256" key="1">
    <source>
        <dbReference type="ARBA" id="ARBA00023002"/>
    </source>
</evidence>
<protein>
    <recommendedName>
        <fullName evidence="3">NAD-dependent epimerase/dehydratase domain-containing protein</fullName>
    </recommendedName>
</protein>
<name>C4YJX8_CANAW</name>
<dbReference type="AlphaFoldDB" id="C4YJX8"/>
<dbReference type="FunFam" id="3.40.50.720:FF:000191">
    <property type="entry name" value="Methylglyoxal reductase (NADPH-dependent)"/>
    <property type="match status" value="1"/>
</dbReference>
<organism evidence="4 5">
    <name type="scientific">Candida albicans (strain WO-1)</name>
    <name type="common">Yeast</name>
    <dbReference type="NCBI Taxonomy" id="294748"/>
    <lineage>
        <taxon>Eukaryota</taxon>
        <taxon>Fungi</taxon>
        <taxon>Dikarya</taxon>
        <taxon>Ascomycota</taxon>
        <taxon>Saccharomycotina</taxon>
        <taxon>Pichiomycetes</taxon>
        <taxon>Debaryomycetaceae</taxon>
        <taxon>Candida/Lodderomyces clade</taxon>
        <taxon>Candida</taxon>
    </lineage>
</organism>
<dbReference type="Pfam" id="PF01370">
    <property type="entry name" value="Epimerase"/>
    <property type="match status" value="1"/>
</dbReference>
<dbReference type="OMA" id="KNEECWA"/>
<comment type="similarity">
    <text evidence="2">Belongs to the NAD(P)-dependent epimerase/dehydratase family. Dihydroflavonol-4-reductase subfamily.</text>
</comment>
<dbReference type="GO" id="GO:0016616">
    <property type="term" value="F:oxidoreductase activity, acting on the CH-OH group of donors, NAD or NADP as acceptor"/>
    <property type="evidence" value="ECO:0007669"/>
    <property type="project" value="TreeGrafter"/>
</dbReference>
<evidence type="ECO:0000313" key="4">
    <source>
        <dbReference type="EMBL" id="EEQ47207.1"/>
    </source>
</evidence>
<dbReference type="OrthoDB" id="2735536at2759"/>
<evidence type="ECO:0000313" key="5">
    <source>
        <dbReference type="Proteomes" id="UP000001429"/>
    </source>
</evidence>
<gene>
    <name evidence="4" type="ORF">CAWG_05770</name>
</gene>
<dbReference type="SUPFAM" id="SSF51735">
    <property type="entry name" value="NAD(P)-binding Rossmann-fold domains"/>
    <property type="match status" value="1"/>
</dbReference>
<dbReference type="InterPro" id="IPR001509">
    <property type="entry name" value="Epimerase_deHydtase"/>
</dbReference>
<keyword evidence="1" id="KW-0560">Oxidoreductase</keyword>